<dbReference type="EMBL" id="WTPW01002686">
    <property type="protein sequence ID" value="KAF0370533.1"/>
    <property type="molecule type" value="Genomic_DNA"/>
</dbReference>
<dbReference type="AlphaFoldDB" id="A0A8H3X037"/>
<feature type="coiled-coil region" evidence="1">
    <location>
        <begin position="105"/>
        <end position="132"/>
    </location>
</feature>
<evidence type="ECO:0000313" key="3">
    <source>
        <dbReference type="Proteomes" id="UP000439903"/>
    </source>
</evidence>
<reference evidence="2 3" key="1">
    <citation type="journal article" date="2019" name="Environ. Microbiol.">
        <title>At the nexus of three kingdoms: the genome of the mycorrhizal fungus Gigaspora margarita provides insights into plant, endobacterial and fungal interactions.</title>
        <authorList>
            <person name="Venice F."/>
            <person name="Ghignone S."/>
            <person name="Salvioli di Fossalunga A."/>
            <person name="Amselem J."/>
            <person name="Novero M."/>
            <person name="Xianan X."/>
            <person name="Sedzielewska Toro K."/>
            <person name="Morin E."/>
            <person name="Lipzen A."/>
            <person name="Grigoriev I.V."/>
            <person name="Henrissat B."/>
            <person name="Martin F.M."/>
            <person name="Bonfante P."/>
        </authorList>
    </citation>
    <scope>NUCLEOTIDE SEQUENCE [LARGE SCALE GENOMIC DNA]</scope>
    <source>
        <strain evidence="2 3">BEG34</strain>
    </source>
</reference>
<name>A0A8H3X037_GIGMA</name>
<sequence length="146" mass="17640">MSNLTLSKELFDAQIELREKKRKQQEEYEQYRANLEDIKRKIEKIKAAALYLVLHLQEVIEEKDVIIQNTIAHYEARIYFYTDFFGQSFKALDNENYYNSNSRYISVEENEFNEYENLIREMNIDVIEEENNGHLSNRSISEYNDF</sequence>
<feature type="coiled-coil region" evidence="1">
    <location>
        <begin position="14"/>
        <end position="48"/>
    </location>
</feature>
<keyword evidence="1" id="KW-0175">Coiled coil</keyword>
<dbReference type="Proteomes" id="UP000439903">
    <property type="component" value="Unassembled WGS sequence"/>
</dbReference>
<proteinExistence type="predicted"/>
<evidence type="ECO:0000256" key="1">
    <source>
        <dbReference type="SAM" id="Coils"/>
    </source>
</evidence>
<keyword evidence="3" id="KW-1185">Reference proteome</keyword>
<evidence type="ECO:0000313" key="2">
    <source>
        <dbReference type="EMBL" id="KAF0370533.1"/>
    </source>
</evidence>
<comment type="caution">
    <text evidence="2">The sequence shown here is derived from an EMBL/GenBank/DDBJ whole genome shotgun (WGS) entry which is preliminary data.</text>
</comment>
<dbReference type="OrthoDB" id="2488272at2759"/>
<gene>
    <name evidence="2" type="ORF">F8M41_013233</name>
</gene>
<accession>A0A8H3X037</accession>
<organism evidence="2 3">
    <name type="scientific">Gigaspora margarita</name>
    <dbReference type="NCBI Taxonomy" id="4874"/>
    <lineage>
        <taxon>Eukaryota</taxon>
        <taxon>Fungi</taxon>
        <taxon>Fungi incertae sedis</taxon>
        <taxon>Mucoromycota</taxon>
        <taxon>Glomeromycotina</taxon>
        <taxon>Glomeromycetes</taxon>
        <taxon>Diversisporales</taxon>
        <taxon>Gigasporaceae</taxon>
        <taxon>Gigaspora</taxon>
    </lineage>
</organism>
<protein>
    <submittedName>
        <fullName evidence="2">Uncharacterized protein</fullName>
    </submittedName>
</protein>